<evidence type="ECO:0000256" key="7">
    <source>
        <dbReference type="PIRNR" id="PIRNR036427"/>
    </source>
</evidence>
<comment type="pathway">
    <text evidence="1">Cofactor biosynthesis; adenosylcobalamin biosynthesis.</text>
</comment>
<protein>
    <submittedName>
        <fullName evidence="9">Precorrin-2 C20-methyltransferase</fullName>
    </submittedName>
</protein>
<evidence type="ECO:0000313" key="9">
    <source>
        <dbReference type="EMBL" id="AFZ49631.1"/>
    </source>
</evidence>
<dbReference type="CDD" id="cd11645">
    <property type="entry name" value="Precorrin_2_C20_MT"/>
    <property type="match status" value="1"/>
</dbReference>
<evidence type="ECO:0000256" key="4">
    <source>
        <dbReference type="ARBA" id="ARBA00022603"/>
    </source>
</evidence>
<dbReference type="Proteomes" id="UP000010482">
    <property type="component" value="Chromosome"/>
</dbReference>
<dbReference type="KEGG" id="dsl:Dacsa_0898"/>
<keyword evidence="5" id="KW-0808">Transferase</keyword>
<dbReference type="InterPro" id="IPR006364">
    <property type="entry name" value="CobI/CbiL/CobIJ_dom"/>
</dbReference>
<dbReference type="eggNOG" id="COG2243">
    <property type="taxonomic scope" value="Bacteria"/>
</dbReference>
<dbReference type="GO" id="GO:0030788">
    <property type="term" value="F:precorrin-2 C20-methyltransferase activity"/>
    <property type="evidence" value="ECO:0007669"/>
    <property type="project" value="InterPro"/>
</dbReference>
<dbReference type="RefSeq" id="WP_015228643.1">
    <property type="nucleotide sequence ID" value="NC_019780.1"/>
</dbReference>
<evidence type="ECO:0000256" key="1">
    <source>
        <dbReference type="ARBA" id="ARBA00004953"/>
    </source>
</evidence>
<keyword evidence="4" id="KW-0489">Methyltransferase</keyword>
<dbReference type="InterPro" id="IPR012382">
    <property type="entry name" value="CobI/CbiL"/>
</dbReference>
<dbReference type="GO" id="GO:0032259">
    <property type="term" value="P:methylation"/>
    <property type="evidence" value="ECO:0007669"/>
    <property type="project" value="UniProtKB-KW"/>
</dbReference>
<evidence type="ECO:0000256" key="6">
    <source>
        <dbReference type="ARBA" id="ARBA00022691"/>
    </source>
</evidence>
<dbReference type="NCBIfam" id="NF004614">
    <property type="entry name" value="PRK05948.1"/>
    <property type="match status" value="1"/>
</dbReference>
<feature type="domain" description="Tetrapyrrole methylase" evidence="8">
    <location>
        <begin position="3"/>
        <end position="217"/>
    </location>
</feature>
<dbReference type="EMBL" id="CP003944">
    <property type="protein sequence ID" value="AFZ49631.1"/>
    <property type="molecule type" value="Genomic_DNA"/>
</dbReference>
<dbReference type="InterPro" id="IPR000878">
    <property type="entry name" value="4pyrrol_Mease"/>
</dbReference>
<gene>
    <name evidence="9" type="ORF">Dacsa_0898</name>
</gene>
<dbReference type="PANTHER" id="PTHR43467:SF2">
    <property type="entry name" value="COBALT-PRECORRIN-2 C(20)-METHYLTRANSFERASE"/>
    <property type="match status" value="1"/>
</dbReference>
<dbReference type="UniPathway" id="UPA00148"/>
<dbReference type="GO" id="GO:0009236">
    <property type="term" value="P:cobalamin biosynthetic process"/>
    <property type="evidence" value="ECO:0007669"/>
    <property type="project" value="UniProtKB-UniRule"/>
</dbReference>
<evidence type="ECO:0000313" key="10">
    <source>
        <dbReference type="Proteomes" id="UP000010482"/>
    </source>
</evidence>
<evidence type="ECO:0000256" key="2">
    <source>
        <dbReference type="ARBA" id="ARBA00005879"/>
    </source>
</evidence>
<reference evidence="9" key="1">
    <citation type="submission" date="2012-04" db="EMBL/GenBank/DDBJ databases">
        <title>Finished genome of Dactylococcopsis salina PCC 8305.</title>
        <authorList>
            <consortium name="US DOE Joint Genome Institute"/>
            <person name="Gugger M."/>
            <person name="Coursin T."/>
            <person name="Rippka R."/>
            <person name="Tandeau De Marsac N."/>
            <person name="Huntemann M."/>
            <person name="Wei C.-L."/>
            <person name="Han J."/>
            <person name="Detter J.C."/>
            <person name="Han C."/>
            <person name="Tapia R."/>
            <person name="Daligault H."/>
            <person name="Chen A."/>
            <person name="Krypides N."/>
            <person name="Mavromatis K."/>
            <person name="Markowitz V."/>
            <person name="Szeto E."/>
            <person name="Ivanova N."/>
            <person name="Ovchinnikova G."/>
            <person name="Pagani I."/>
            <person name="Pati A."/>
            <person name="Goodwin L."/>
            <person name="Peters L."/>
            <person name="Pitluck S."/>
            <person name="Woyke T."/>
            <person name="Kerfeld C."/>
        </authorList>
    </citation>
    <scope>NUCLEOTIDE SEQUENCE [LARGE SCALE GENOMIC DNA]</scope>
    <source>
        <strain evidence="9">PCC 8305</strain>
    </source>
</reference>
<dbReference type="Gene3D" id="3.40.1010.10">
    <property type="entry name" value="Cobalt-precorrin-4 Transmethylase, Domain 1"/>
    <property type="match status" value="1"/>
</dbReference>
<evidence type="ECO:0000256" key="3">
    <source>
        <dbReference type="ARBA" id="ARBA00022573"/>
    </source>
</evidence>
<proteinExistence type="inferred from homology"/>
<evidence type="ECO:0000256" key="5">
    <source>
        <dbReference type="ARBA" id="ARBA00022679"/>
    </source>
</evidence>
<keyword evidence="10" id="KW-1185">Reference proteome</keyword>
<dbReference type="InterPro" id="IPR014777">
    <property type="entry name" value="4pyrrole_Mease_sub1"/>
</dbReference>
<dbReference type="AlphaFoldDB" id="K9YRQ3"/>
<dbReference type="STRING" id="13035.Dacsa_0898"/>
<keyword evidence="3" id="KW-0169">Cobalamin biosynthesis</keyword>
<dbReference type="InterPro" id="IPR035996">
    <property type="entry name" value="4pyrrol_Methylase_sf"/>
</dbReference>
<dbReference type="PANTHER" id="PTHR43467">
    <property type="entry name" value="COBALT-PRECORRIN-2 C(20)-METHYLTRANSFERASE"/>
    <property type="match status" value="1"/>
</dbReference>
<dbReference type="PATRIC" id="fig|13035.3.peg.1002"/>
<dbReference type="PIRSF" id="PIRSF036427">
    <property type="entry name" value="Precrrn-2_mtase"/>
    <property type="match status" value="1"/>
</dbReference>
<accession>K9YRQ3</accession>
<dbReference type="NCBIfam" id="TIGR01467">
    <property type="entry name" value="cobI_cbiL"/>
    <property type="match status" value="1"/>
</dbReference>
<sequence>MGKLYGVSVGTGDPELITVKGLKCLQQAKIVAFPEGIQGKPGIAQRIITPWLQSHQTLLPLKFPYVQDERELNQAWETAAKTVLGYLQRGEDVTFACEGDVSFYSTFTYLAQTVQKLDASVTVETMPGVCSPMAAAAALGIPLTTRSQRLMILPTLYHLDELETALNTAEVVVLMKFSSLYPQIWALLEEKGLLASSCIVERATMPEQVIYEGLLDRANLQLSYFSVMIIKIQ</sequence>
<dbReference type="HOGENOM" id="CLU_076014_1_1_3"/>
<dbReference type="SUPFAM" id="SSF53790">
    <property type="entry name" value="Tetrapyrrole methylase"/>
    <property type="match status" value="1"/>
</dbReference>
<evidence type="ECO:0000259" key="8">
    <source>
        <dbReference type="Pfam" id="PF00590"/>
    </source>
</evidence>
<organism evidence="9 10">
    <name type="scientific">Dactylococcopsis salina (strain PCC 8305)</name>
    <name type="common">Myxobactron salinum</name>
    <dbReference type="NCBI Taxonomy" id="13035"/>
    <lineage>
        <taxon>Bacteria</taxon>
        <taxon>Bacillati</taxon>
        <taxon>Cyanobacteriota</taxon>
        <taxon>Cyanophyceae</taxon>
        <taxon>Nodosilineales</taxon>
        <taxon>Cymatolegaceae</taxon>
        <taxon>Dactylococcopsis</taxon>
    </lineage>
</organism>
<dbReference type="Gene3D" id="3.30.950.10">
    <property type="entry name" value="Methyltransferase, Cobalt-precorrin-4 Transmethylase, Domain 2"/>
    <property type="match status" value="1"/>
</dbReference>
<name>K9YRQ3_DACS8</name>
<dbReference type="InterPro" id="IPR014776">
    <property type="entry name" value="4pyrrole_Mease_sub2"/>
</dbReference>
<dbReference type="OrthoDB" id="9804789at2"/>
<dbReference type="Pfam" id="PF00590">
    <property type="entry name" value="TP_methylase"/>
    <property type="match status" value="1"/>
</dbReference>
<comment type="similarity">
    <text evidence="2 7">Belongs to the precorrin methyltransferase family.</text>
</comment>
<keyword evidence="6" id="KW-0949">S-adenosyl-L-methionine</keyword>